<evidence type="ECO:0000313" key="2">
    <source>
        <dbReference type="Proteomes" id="UP000184236"/>
    </source>
</evidence>
<gene>
    <name evidence="1" type="ORF">SAMN05444408_1033</name>
</gene>
<dbReference type="RefSeq" id="WP_072883714.1">
    <property type="nucleotide sequence ID" value="NZ_FQVO01000003.1"/>
</dbReference>
<sequence length="117" mass="13649">MGVNKGGINILRSFKWGELLEKYKYLESIDKNKYYRKVTDEFWEQANKPWLDEAIKRGDPIRFVTDPISDAGKYVKVGKEFVLDNKGNKIPTIFSREVEYLSQNGYKIEGHLATKIK</sequence>
<dbReference type="OrthoDB" id="1375493at2"/>
<dbReference type="STRING" id="1302685.SAMN05444408_1033"/>
<protein>
    <submittedName>
        <fullName evidence="1">Uncharacterized protein</fullName>
    </submittedName>
</protein>
<name>A0A1M4VA42_9FLAO</name>
<dbReference type="Proteomes" id="UP000184236">
    <property type="component" value="Unassembled WGS sequence"/>
</dbReference>
<reference evidence="2" key="1">
    <citation type="submission" date="2016-11" db="EMBL/GenBank/DDBJ databases">
        <authorList>
            <person name="Varghese N."/>
            <person name="Submissions S."/>
        </authorList>
    </citation>
    <scope>NUCLEOTIDE SEQUENCE [LARGE SCALE GENOMIC DNA]</scope>
    <source>
        <strain evidence="2">DSM 26898</strain>
    </source>
</reference>
<dbReference type="EMBL" id="FQVO01000003">
    <property type="protein sequence ID" value="SHE65760.1"/>
    <property type="molecule type" value="Genomic_DNA"/>
</dbReference>
<organism evidence="1 2">
    <name type="scientific">Chryseobacterium takakiae</name>
    <dbReference type="NCBI Taxonomy" id="1302685"/>
    <lineage>
        <taxon>Bacteria</taxon>
        <taxon>Pseudomonadati</taxon>
        <taxon>Bacteroidota</taxon>
        <taxon>Flavobacteriia</taxon>
        <taxon>Flavobacteriales</taxon>
        <taxon>Weeksellaceae</taxon>
        <taxon>Chryseobacterium group</taxon>
        <taxon>Chryseobacterium</taxon>
    </lineage>
</organism>
<dbReference type="AlphaFoldDB" id="A0A1M4VA42"/>
<keyword evidence="2" id="KW-1185">Reference proteome</keyword>
<evidence type="ECO:0000313" key="1">
    <source>
        <dbReference type="EMBL" id="SHE65760.1"/>
    </source>
</evidence>
<accession>A0A1M4VA42</accession>
<proteinExistence type="predicted"/>